<feature type="domain" description="DUF4942" evidence="1">
    <location>
        <begin position="86"/>
        <end position="308"/>
    </location>
</feature>
<dbReference type="EMBL" id="QNRH01000013">
    <property type="protein sequence ID" value="RBO90472.1"/>
    <property type="molecule type" value="Genomic_DNA"/>
</dbReference>
<proteinExistence type="predicted"/>
<sequence>MNAIIPRDTIEQIVAARNHAIEMFKTAHSGIEQAYEMEVEAIAMARRAFPNTNAYNAAHTVSTRIAMTPISKVPFDDYIKERQRIIDLNVWAWVIERTELEHLMDKEAKEQLKKQMSHIIDEPSEPGQMITEEEVAKGMPPVTVENIYATLEGFMLDAETIFRRGMANAFAKLDRRFRSHDGFKVGSRVILVRCFDEYGWWNYNSDERSTLIDIERAFTILDGKLDEVRKQDAEIDTARKERRPANYFTRTIGAIDAARESGRGARQSEIDTDYFKVRIFKNGNAHLWFARKDLVTKVNKLLAEYYGEVIGDSEVKEEDPLGNVKTTPARYYGFYPTPKSAAHKILRNAGIWHRGVDSPRLKILEPSAGTGNLARACIPVYEKPWDTERYRADHIVDCIEIQPHLIPDLMRLGLGKVINADFLQIDPVTTGQYDLIVMNPPFDRERDIDHVVHALNFLKPDGHLVAIMSASTEFRQTKKSIAFRQIMEDMGANWNDLPPNSFSSVGTNVNTGFIVVSKNGTKGSRYGRPTWPAVG</sequence>
<protein>
    <submittedName>
        <fullName evidence="2">Methyltransferase family protein</fullName>
    </submittedName>
</protein>
<dbReference type="CDD" id="cd02440">
    <property type="entry name" value="AdoMet_MTases"/>
    <property type="match status" value="1"/>
</dbReference>
<evidence type="ECO:0000313" key="2">
    <source>
        <dbReference type="EMBL" id="RBO90472.1"/>
    </source>
</evidence>
<dbReference type="PRINTS" id="PR00507">
    <property type="entry name" value="N12N6MTFRASE"/>
</dbReference>
<dbReference type="AlphaFoldDB" id="A0A366DK67"/>
<keyword evidence="3" id="KW-1185">Reference proteome</keyword>
<name>A0A366DK67_9HYPH</name>
<evidence type="ECO:0000259" key="1">
    <source>
        <dbReference type="Pfam" id="PF13708"/>
    </source>
</evidence>
<dbReference type="RefSeq" id="WP_113946225.1">
    <property type="nucleotide sequence ID" value="NZ_JBHEEG010000005.1"/>
</dbReference>
<evidence type="ECO:0000313" key="3">
    <source>
        <dbReference type="Proteomes" id="UP000252893"/>
    </source>
</evidence>
<dbReference type="InterPro" id="IPR029063">
    <property type="entry name" value="SAM-dependent_MTases_sf"/>
</dbReference>
<dbReference type="InterPro" id="IPR002052">
    <property type="entry name" value="DNA_methylase_N6_adenine_CS"/>
</dbReference>
<dbReference type="GO" id="GO:0032259">
    <property type="term" value="P:methylation"/>
    <property type="evidence" value="ECO:0007669"/>
    <property type="project" value="UniProtKB-KW"/>
</dbReference>
<comment type="caution">
    <text evidence="2">The sequence shown here is derived from an EMBL/GenBank/DDBJ whole genome shotgun (WGS) entry which is preliminary data.</text>
</comment>
<dbReference type="InterPro" id="IPR031339">
    <property type="entry name" value="DUF4942"/>
</dbReference>
<dbReference type="Proteomes" id="UP000252893">
    <property type="component" value="Unassembled WGS sequence"/>
</dbReference>
<gene>
    <name evidence="2" type="ORF">DFR47_11333</name>
</gene>
<dbReference type="Gene3D" id="3.40.50.150">
    <property type="entry name" value="Vaccinia Virus protein VP39"/>
    <property type="match status" value="1"/>
</dbReference>
<organism evidence="2 3">
    <name type="scientific">Pseudochrobactrum asaccharolyticum</name>
    <dbReference type="NCBI Taxonomy" id="354351"/>
    <lineage>
        <taxon>Bacteria</taxon>
        <taxon>Pseudomonadati</taxon>
        <taxon>Pseudomonadota</taxon>
        <taxon>Alphaproteobacteria</taxon>
        <taxon>Hyphomicrobiales</taxon>
        <taxon>Brucellaceae</taxon>
        <taxon>Pseudochrobactrum</taxon>
    </lineage>
</organism>
<dbReference type="Pfam" id="PF13708">
    <property type="entry name" value="DUF4942"/>
    <property type="match status" value="1"/>
</dbReference>
<dbReference type="GO" id="GO:0003676">
    <property type="term" value="F:nucleic acid binding"/>
    <property type="evidence" value="ECO:0007669"/>
    <property type="project" value="InterPro"/>
</dbReference>
<dbReference type="GO" id="GO:0008168">
    <property type="term" value="F:methyltransferase activity"/>
    <property type="evidence" value="ECO:0007669"/>
    <property type="project" value="UniProtKB-KW"/>
</dbReference>
<keyword evidence="2" id="KW-0489">Methyltransferase</keyword>
<accession>A0A366DK67</accession>
<dbReference type="PROSITE" id="PS00092">
    <property type="entry name" value="N6_MTASE"/>
    <property type="match status" value="1"/>
</dbReference>
<dbReference type="OrthoDB" id="270332at2"/>
<reference evidence="2 3" key="1">
    <citation type="submission" date="2018-06" db="EMBL/GenBank/DDBJ databases">
        <title>Genomic Encyclopedia of Type Strains, Phase IV (KMG-IV): sequencing the most valuable type-strain genomes for metagenomic binning, comparative biology and taxonomic classification.</title>
        <authorList>
            <person name="Goeker M."/>
        </authorList>
    </citation>
    <scope>NUCLEOTIDE SEQUENCE [LARGE SCALE GENOMIC DNA]</scope>
    <source>
        <strain evidence="2 3">DSM 25619</strain>
    </source>
</reference>
<dbReference type="SUPFAM" id="SSF53335">
    <property type="entry name" value="S-adenosyl-L-methionine-dependent methyltransferases"/>
    <property type="match status" value="1"/>
</dbReference>
<keyword evidence="2" id="KW-0808">Transferase</keyword>